<keyword evidence="1 2" id="KW-0732">Signal</keyword>
<dbReference type="AlphaFoldDB" id="K2J3V0"/>
<dbReference type="Gene3D" id="2.40.50.200">
    <property type="entry name" value="Bacterial OB-fold"/>
    <property type="match status" value="1"/>
</dbReference>
<dbReference type="eggNOG" id="COG3111">
    <property type="taxonomic scope" value="Bacteria"/>
</dbReference>
<dbReference type="InterPro" id="IPR036700">
    <property type="entry name" value="BOBF_sf"/>
</dbReference>
<comment type="caution">
    <text evidence="3">The sequence shown here is derived from an EMBL/GenBank/DDBJ whole genome shotgun (WGS) entry which is preliminary data.</text>
</comment>
<gene>
    <name evidence="3" type="ORF">B3C1_14727</name>
</gene>
<feature type="signal peptide" evidence="2">
    <location>
        <begin position="1"/>
        <end position="19"/>
    </location>
</feature>
<sequence length="119" mass="12910">MTKTLIALTLASAAFTATANSSAAQGGFTGPDSVKMSTVEEAKGLRDDTAIKLTGFLVKALGDDKYEFRDDTGTLVVEIDKDLWQGREIGPEQKVELRGEVDQEWNSTELDVDRLSLAE</sequence>
<dbReference type="PANTHER" id="PTHR36571">
    <property type="entry name" value="PROTEIN YGIW"/>
    <property type="match status" value="1"/>
</dbReference>
<accession>K2J3V0</accession>
<dbReference type="OrthoDB" id="598245at2"/>
<feature type="chain" id="PRO_5003858755" evidence="2">
    <location>
        <begin position="20"/>
        <end position="119"/>
    </location>
</feature>
<keyword evidence="4" id="KW-1185">Reference proteome</keyword>
<proteinExistence type="predicted"/>
<dbReference type="EMBL" id="AMRI01000023">
    <property type="protein sequence ID" value="EKE69557.1"/>
    <property type="molecule type" value="Genomic_DNA"/>
</dbReference>
<dbReference type="InterPro" id="IPR005220">
    <property type="entry name" value="CarO-like"/>
</dbReference>
<evidence type="ECO:0000256" key="2">
    <source>
        <dbReference type="SAM" id="SignalP"/>
    </source>
</evidence>
<dbReference type="NCBIfam" id="NF033674">
    <property type="entry name" value="stress_OB_fold"/>
    <property type="match status" value="1"/>
</dbReference>
<reference evidence="3 4" key="1">
    <citation type="journal article" date="2012" name="J. Bacteriol.">
        <title>Genome Sequence of Gallaecimonas xiamenensis Type Strain 3-C-1.</title>
        <authorList>
            <person name="Lai Q."/>
            <person name="Wang L."/>
            <person name="Wang W."/>
            <person name="Shao Z."/>
        </authorList>
    </citation>
    <scope>NUCLEOTIDE SEQUENCE [LARGE SCALE GENOMIC DNA]</scope>
    <source>
        <strain evidence="3 4">3-C-1</strain>
    </source>
</reference>
<dbReference type="RefSeq" id="WP_008485794.1">
    <property type="nucleotide sequence ID" value="NZ_AMRI01000023.1"/>
</dbReference>
<organism evidence="3 4">
    <name type="scientific">Gallaecimonas xiamenensis 3-C-1</name>
    <dbReference type="NCBI Taxonomy" id="745411"/>
    <lineage>
        <taxon>Bacteria</taxon>
        <taxon>Pseudomonadati</taxon>
        <taxon>Pseudomonadota</taxon>
        <taxon>Gammaproteobacteria</taxon>
        <taxon>Enterobacterales</taxon>
        <taxon>Gallaecimonadaceae</taxon>
        <taxon>Gallaecimonas</taxon>
    </lineage>
</organism>
<dbReference type="Pfam" id="PF04076">
    <property type="entry name" value="BOF"/>
    <property type="match status" value="1"/>
</dbReference>
<evidence type="ECO:0000313" key="3">
    <source>
        <dbReference type="EMBL" id="EKE69557.1"/>
    </source>
</evidence>
<dbReference type="STRING" id="745411.B3C1_14727"/>
<dbReference type="SUPFAM" id="SSF101756">
    <property type="entry name" value="Hypothetical protein YgiW"/>
    <property type="match status" value="1"/>
</dbReference>
<evidence type="ECO:0000256" key="1">
    <source>
        <dbReference type="ARBA" id="ARBA00022729"/>
    </source>
</evidence>
<protein>
    <submittedName>
        <fullName evidence="3">Uncharacterized protein</fullName>
    </submittedName>
</protein>
<dbReference type="PANTHER" id="PTHR36571:SF1">
    <property type="entry name" value="PROTEIN YGIW"/>
    <property type="match status" value="1"/>
</dbReference>
<dbReference type="Proteomes" id="UP000006755">
    <property type="component" value="Unassembled WGS sequence"/>
</dbReference>
<name>K2J3V0_9GAMM</name>
<evidence type="ECO:0000313" key="4">
    <source>
        <dbReference type="Proteomes" id="UP000006755"/>
    </source>
</evidence>